<comment type="caution">
    <text evidence="1">The sequence shown here is derived from an EMBL/GenBank/DDBJ whole genome shotgun (WGS) entry which is preliminary data.</text>
</comment>
<keyword evidence="2" id="KW-1185">Reference proteome</keyword>
<evidence type="ECO:0000313" key="1">
    <source>
        <dbReference type="EMBL" id="KAG2298293.1"/>
    </source>
</evidence>
<name>A0A8X7S327_BRACI</name>
<reference evidence="1 2" key="1">
    <citation type="submission" date="2020-02" db="EMBL/GenBank/DDBJ databases">
        <authorList>
            <person name="Ma Q."/>
            <person name="Huang Y."/>
            <person name="Song X."/>
            <person name="Pei D."/>
        </authorList>
    </citation>
    <scope>NUCLEOTIDE SEQUENCE [LARGE SCALE GENOMIC DNA]</scope>
    <source>
        <strain evidence="1">Sxm20200214</strain>
        <tissue evidence="1">Leaf</tissue>
    </source>
</reference>
<accession>A0A8X7S327</accession>
<gene>
    <name evidence="1" type="ORF">Bca52824_034765</name>
</gene>
<protein>
    <submittedName>
        <fullName evidence="1">Uncharacterized protein</fullName>
    </submittedName>
</protein>
<dbReference type="EMBL" id="JAAMPC010000008">
    <property type="protein sequence ID" value="KAG2298293.1"/>
    <property type="molecule type" value="Genomic_DNA"/>
</dbReference>
<proteinExistence type="predicted"/>
<sequence>MKDDTLEKSKKMREWWSNASDLVSPNSDLGLWRFEMLEDGFSCCHVSSCIWLAARVGSWMAEASVRFSEVPGGSALVFGFRRFALARLWLRAS</sequence>
<dbReference type="Proteomes" id="UP000886595">
    <property type="component" value="Unassembled WGS sequence"/>
</dbReference>
<evidence type="ECO:0000313" key="2">
    <source>
        <dbReference type="Proteomes" id="UP000886595"/>
    </source>
</evidence>
<organism evidence="1 2">
    <name type="scientific">Brassica carinata</name>
    <name type="common">Ethiopian mustard</name>
    <name type="synonym">Abyssinian cabbage</name>
    <dbReference type="NCBI Taxonomy" id="52824"/>
    <lineage>
        <taxon>Eukaryota</taxon>
        <taxon>Viridiplantae</taxon>
        <taxon>Streptophyta</taxon>
        <taxon>Embryophyta</taxon>
        <taxon>Tracheophyta</taxon>
        <taxon>Spermatophyta</taxon>
        <taxon>Magnoliopsida</taxon>
        <taxon>eudicotyledons</taxon>
        <taxon>Gunneridae</taxon>
        <taxon>Pentapetalae</taxon>
        <taxon>rosids</taxon>
        <taxon>malvids</taxon>
        <taxon>Brassicales</taxon>
        <taxon>Brassicaceae</taxon>
        <taxon>Brassiceae</taxon>
        <taxon>Brassica</taxon>
    </lineage>
</organism>
<dbReference type="AlphaFoldDB" id="A0A8X7S327"/>